<keyword evidence="4" id="KW-0328">Glycosyltransferase</keyword>
<evidence type="ECO:0000256" key="3">
    <source>
        <dbReference type="ARBA" id="ARBA00007737"/>
    </source>
</evidence>
<dbReference type="GO" id="GO:0016757">
    <property type="term" value="F:glycosyltransferase activity"/>
    <property type="evidence" value="ECO:0007669"/>
    <property type="project" value="UniProtKB-KW"/>
</dbReference>
<dbReference type="InterPro" id="IPR019378">
    <property type="entry name" value="GDP-Fuc_O-FucTrfase"/>
</dbReference>
<evidence type="ECO:0000256" key="10">
    <source>
        <dbReference type="ARBA" id="ARBA00023180"/>
    </source>
</evidence>
<evidence type="ECO:0000256" key="6">
    <source>
        <dbReference type="ARBA" id="ARBA00022692"/>
    </source>
</evidence>
<dbReference type="Pfam" id="PF10250">
    <property type="entry name" value="O-FucT"/>
    <property type="match status" value="1"/>
</dbReference>
<evidence type="ECO:0000256" key="5">
    <source>
        <dbReference type="ARBA" id="ARBA00022679"/>
    </source>
</evidence>
<evidence type="ECO:0000256" key="9">
    <source>
        <dbReference type="ARBA" id="ARBA00023136"/>
    </source>
</evidence>
<keyword evidence="10" id="KW-0325">Glycoprotein</keyword>
<keyword evidence="12" id="KW-0119">Carbohydrate metabolism</keyword>
<dbReference type="PANTHER" id="PTHR31741:SF45">
    <property type="entry name" value="O-FUCOSYLTRANSFERASE FAMILY PROTEIN"/>
    <property type="match status" value="1"/>
</dbReference>
<evidence type="ECO:0000256" key="1">
    <source>
        <dbReference type="ARBA" id="ARBA00004606"/>
    </source>
</evidence>
<protein>
    <recommendedName>
        <fullName evidence="13">O-fucosyltransferase family protein</fullName>
    </recommendedName>
</protein>
<keyword evidence="8" id="KW-1133">Transmembrane helix</keyword>
<dbReference type="Proteomes" id="UP000593573">
    <property type="component" value="Unassembled WGS sequence"/>
</dbReference>
<evidence type="ECO:0000256" key="8">
    <source>
        <dbReference type="ARBA" id="ARBA00022989"/>
    </source>
</evidence>
<dbReference type="EMBL" id="JABFAB010000013">
    <property type="protein sequence ID" value="MBA0667754.1"/>
    <property type="molecule type" value="Genomic_DNA"/>
</dbReference>
<evidence type="ECO:0000313" key="14">
    <source>
        <dbReference type="EMBL" id="MBA0667754.1"/>
    </source>
</evidence>
<keyword evidence="15" id="KW-1185">Reference proteome</keyword>
<name>A0A7J8VZ93_9ROSI</name>
<proteinExistence type="inferred from homology"/>
<keyword evidence="5" id="KW-0808">Transferase</keyword>
<dbReference type="GO" id="GO:0006004">
    <property type="term" value="P:fucose metabolic process"/>
    <property type="evidence" value="ECO:0007669"/>
    <property type="project" value="UniProtKB-KW"/>
</dbReference>
<keyword evidence="9" id="KW-0472">Membrane</keyword>
<dbReference type="PANTHER" id="PTHR31741">
    <property type="entry name" value="OS02G0726500 PROTEIN-RELATED"/>
    <property type="match status" value="1"/>
</dbReference>
<evidence type="ECO:0000256" key="13">
    <source>
        <dbReference type="ARBA" id="ARBA00030350"/>
    </source>
</evidence>
<organism evidence="14 15">
    <name type="scientific">Gossypium klotzschianum</name>
    <dbReference type="NCBI Taxonomy" id="34286"/>
    <lineage>
        <taxon>Eukaryota</taxon>
        <taxon>Viridiplantae</taxon>
        <taxon>Streptophyta</taxon>
        <taxon>Embryophyta</taxon>
        <taxon>Tracheophyta</taxon>
        <taxon>Spermatophyta</taxon>
        <taxon>Magnoliopsida</taxon>
        <taxon>eudicotyledons</taxon>
        <taxon>Gunneridae</taxon>
        <taxon>Pentapetalae</taxon>
        <taxon>rosids</taxon>
        <taxon>malvids</taxon>
        <taxon>Malvales</taxon>
        <taxon>Malvaceae</taxon>
        <taxon>Malvoideae</taxon>
        <taxon>Gossypium</taxon>
    </lineage>
</organism>
<evidence type="ECO:0000256" key="7">
    <source>
        <dbReference type="ARBA" id="ARBA00022968"/>
    </source>
</evidence>
<comment type="similarity">
    <text evidence="3">Belongs to the glycosyltransferase GT106 family.</text>
</comment>
<comment type="caution">
    <text evidence="14">The sequence shown here is derived from an EMBL/GenBank/DDBJ whole genome shotgun (WGS) entry which is preliminary data.</text>
</comment>
<evidence type="ECO:0000256" key="2">
    <source>
        <dbReference type="ARBA" id="ARBA00004881"/>
    </source>
</evidence>
<sequence>YAIPWWKEKEIDPKSQREAGLCPLTPLETAFTLRAFNIDPSIQIYRAAGNIYGGNRRLASLKAFYPNLKETLLSASDLKPLMNHSNQMATLDYLVSLDSDIFLPTYAGNMEKVVEGHRRWIQKWNEFSELVKAVHANRMGSPSQRLQFPGTPTHK</sequence>
<keyword evidence="6" id="KW-0812">Transmembrane</keyword>
<evidence type="ECO:0000256" key="4">
    <source>
        <dbReference type="ARBA" id="ARBA00022676"/>
    </source>
</evidence>
<keyword evidence="11" id="KW-0294">Fucose metabolism</keyword>
<gene>
    <name evidence="14" type="ORF">Goklo_000797</name>
</gene>
<comment type="subcellular location">
    <subcellularLocation>
        <location evidence="1">Membrane</location>
        <topology evidence="1">Single-pass type II membrane protein</topology>
    </subcellularLocation>
</comment>
<keyword evidence="7" id="KW-0735">Signal-anchor</keyword>
<comment type="pathway">
    <text evidence="2">Glycan metabolism.</text>
</comment>
<dbReference type="AlphaFoldDB" id="A0A7J8VZ93"/>
<feature type="non-terminal residue" evidence="14">
    <location>
        <position position="155"/>
    </location>
</feature>
<dbReference type="GO" id="GO:0005737">
    <property type="term" value="C:cytoplasm"/>
    <property type="evidence" value="ECO:0007669"/>
    <property type="project" value="TreeGrafter"/>
</dbReference>
<feature type="non-terminal residue" evidence="14">
    <location>
        <position position="1"/>
    </location>
</feature>
<reference evidence="14 15" key="1">
    <citation type="journal article" date="2019" name="Genome Biol. Evol.">
        <title>Insights into the evolution of the New World diploid cottons (Gossypium, subgenus Houzingenia) based on genome sequencing.</title>
        <authorList>
            <person name="Grover C.E."/>
            <person name="Arick M.A. 2nd"/>
            <person name="Thrash A."/>
            <person name="Conover J.L."/>
            <person name="Sanders W.S."/>
            <person name="Peterson D.G."/>
            <person name="Frelichowski J.E."/>
            <person name="Scheffler J.A."/>
            <person name="Scheffler B.E."/>
            <person name="Wendel J.F."/>
        </authorList>
    </citation>
    <scope>NUCLEOTIDE SEQUENCE [LARGE SCALE GENOMIC DNA]</scope>
    <source>
        <strain evidence="14">57</strain>
        <tissue evidence="14">Leaf</tissue>
    </source>
</reference>
<dbReference type="OrthoDB" id="1690202at2759"/>
<evidence type="ECO:0000256" key="12">
    <source>
        <dbReference type="ARBA" id="ARBA00023277"/>
    </source>
</evidence>
<evidence type="ECO:0000313" key="15">
    <source>
        <dbReference type="Proteomes" id="UP000593573"/>
    </source>
</evidence>
<accession>A0A7J8VZ93</accession>
<evidence type="ECO:0000256" key="11">
    <source>
        <dbReference type="ARBA" id="ARBA00023253"/>
    </source>
</evidence>
<dbReference type="GO" id="GO:0016020">
    <property type="term" value="C:membrane"/>
    <property type="evidence" value="ECO:0007669"/>
    <property type="project" value="UniProtKB-SubCell"/>
</dbReference>